<proteinExistence type="predicted"/>
<organism evidence="2 3">
    <name type="scientific">Clytia hemisphaerica</name>
    <dbReference type="NCBI Taxonomy" id="252671"/>
    <lineage>
        <taxon>Eukaryota</taxon>
        <taxon>Metazoa</taxon>
        <taxon>Cnidaria</taxon>
        <taxon>Hydrozoa</taxon>
        <taxon>Hydroidolina</taxon>
        <taxon>Leptothecata</taxon>
        <taxon>Obeliida</taxon>
        <taxon>Clytiidae</taxon>
        <taxon>Clytia</taxon>
    </lineage>
</organism>
<dbReference type="AlphaFoldDB" id="A0A7M6DQN0"/>
<feature type="compositionally biased region" description="Basic and acidic residues" evidence="1">
    <location>
        <begin position="320"/>
        <end position="333"/>
    </location>
</feature>
<evidence type="ECO:0000256" key="1">
    <source>
        <dbReference type="SAM" id="MobiDB-lite"/>
    </source>
</evidence>
<dbReference type="EnsemblMetazoa" id="CLYHEMT022477.1">
    <property type="protein sequence ID" value="CLYHEMP022477.1"/>
    <property type="gene ID" value="CLYHEMG022477"/>
</dbReference>
<evidence type="ECO:0000313" key="2">
    <source>
        <dbReference type="EnsemblMetazoa" id="CLYHEMP022477.1"/>
    </source>
</evidence>
<feature type="compositionally biased region" description="Basic and acidic residues" evidence="1">
    <location>
        <begin position="175"/>
        <end position="268"/>
    </location>
</feature>
<accession>A0A7M6DQN0</accession>
<feature type="compositionally biased region" description="Polar residues" evidence="1">
    <location>
        <begin position="334"/>
        <end position="344"/>
    </location>
</feature>
<sequence>MGASLTSIQETIPYTENRPREEILDYLEVLQELANTKAQLFHQQVISEENKRKHNLRDVKCLSTKLYASMKRDVNINQELIDAIEEFVGMEWINGGLRALFKRSLQNVLTGDGEKENRSSFIYNTDGDFHRIDYYIYKRDVKYGPVSKSTNNIVVVAFSIYSIDTSQNNSIETDEGVHEKPNMTDDLKEGPESVEGGKEGPESVEGIKEVPESEEGVKEGPESEEGLKEGPESEEGVKEGPESEEGVKEEPESEEGVKERLTSEHEENTGSAETTNEQLQAMEKLDEEPEEKVDRDERKEVTQPTEEITRGILQNEDNEKEVFEDSPTEEKAQEVSQQQNSRQG</sequence>
<feature type="compositionally biased region" description="Polar residues" evidence="1">
    <location>
        <begin position="269"/>
        <end position="279"/>
    </location>
</feature>
<evidence type="ECO:0000313" key="3">
    <source>
        <dbReference type="Proteomes" id="UP000594262"/>
    </source>
</evidence>
<name>A0A7M6DQN0_9CNID</name>
<protein>
    <submittedName>
        <fullName evidence="2">Uncharacterized protein</fullName>
    </submittedName>
</protein>
<reference evidence="2" key="1">
    <citation type="submission" date="2021-01" db="UniProtKB">
        <authorList>
            <consortium name="EnsemblMetazoa"/>
        </authorList>
    </citation>
    <scope>IDENTIFICATION</scope>
</reference>
<feature type="region of interest" description="Disordered" evidence="1">
    <location>
        <begin position="170"/>
        <end position="344"/>
    </location>
</feature>
<dbReference type="Proteomes" id="UP000594262">
    <property type="component" value="Unplaced"/>
</dbReference>
<feature type="compositionally biased region" description="Basic and acidic residues" evidence="1">
    <location>
        <begin position="292"/>
        <end position="301"/>
    </location>
</feature>
<keyword evidence="3" id="KW-1185">Reference proteome</keyword>